<evidence type="ECO:0000313" key="7">
    <source>
        <dbReference type="EMBL" id="HER97033.1"/>
    </source>
</evidence>
<comment type="catalytic activity">
    <reaction evidence="5">
        <text>3'-dephospho-CoA + ATP = ADP + CoA + H(+)</text>
        <dbReference type="Rhea" id="RHEA:18245"/>
        <dbReference type="ChEBI" id="CHEBI:15378"/>
        <dbReference type="ChEBI" id="CHEBI:30616"/>
        <dbReference type="ChEBI" id="CHEBI:57287"/>
        <dbReference type="ChEBI" id="CHEBI:57328"/>
        <dbReference type="ChEBI" id="CHEBI:456216"/>
        <dbReference type="EC" id="2.7.1.24"/>
    </reaction>
</comment>
<dbReference type="HAMAP" id="MF_00376">
    <property type="entry name" value="Dephospho_CoA_kinase"/>
    <property type="match status" value="1"/>
</dbReference>
<comment type="similarity">
    <text evidence="1 5">Belongs to the CoaE family.</text>
</comment>
<dbReference type="Pfam" id="PF01121">
    <property type="entry name" value="CoaE"/>
    <property type="match status" value="1"/>
</dbReference>
<keyword evidence="3 5" id="KW-0067">ATP-binding</keyword>
<evidence type="ECO:0000256" key="2">
    <source>
        <dbReference type="ARBA" id="ARBA00022741"/>
    </source>
</evidence>
<dbReference type="InterPro" id="IPR001977">
    <property type="entry name" value="Depp_CoAkinase"/>
</dbReference>
<proteinExistence type="inferred from homology"/>
<name>A0A7V2B2E4_RHOMR</name>
<evidence type="ECO:0000256" key="1">
    <source>
        <dbReference type="ARBA" id="ARBA00009018"/>
    </source>
</evidence>
<comment type="subcellular location">
    <subcellularLocation>
        <location evidence="5">Cytoplasm</location>
    </subcellularLocation>
</comment>
<dbReference type="CDD" id="cd02022">
    <property type="entry name" value="DPCK"/>
    <property type="match status" value="1"/>
</dbReference>
<keyword evidence="4 5" id="KW-0173">Coenzyme A biosynthesis</keyword>
<evidence type="ECO:0000256" key="3">
    <source>
        <dbReference type="ARBA" id="ARBA00022840"/>
    </source>
</evidence>
<dbReference type="AlphaFoldDB" id="A0A7V2B2E4"/>
<dbReference type="EMBL" id="DSGB01000006">
    <property type="protein sequence ID" value="HER97033.1"/>
    <property type="molecule type" value="Genomic_DNA"/>
</dbReference>
<dbReference type="InterPro" id="IPR027417">
    <property type="entry name" value="P-loop_NTPase"/>
</dbReference>
<comment type="caution">
    <text evidence="7">The sequence shown here is derived from an EMBL/GenBank/DDBJ whole genome shotgun (WGS) entry which is preliminary data.</text>
</comment>
<reference evidence="7" key="1">
    <citation type="journal article" date="2020" name="mSystems">
        <title>Genome- and Community-Level Interaction Insights into Carbon Utilization and Element Cycling Functions of Hydrothermarchaeota in Hydrothermal Sediment.</title>
        <authorList>
            <person name="Zhou Z."/>
            <person name="Liu Y."/>
            <person name="Xu W."/>
            <person name="Pan J."/>
            <person name="Luo Z.H."/>
            <person name="Li M."/>
        </authorList>
    </citation>
    <scope>NUCLEOTIDE SEQUENCE [LARGE SCALE GENOMIC DNA]</scope>
    <source>
        <strain evidence="7">SpSt-143</strain>
    </source>
</reference>
<comment type="function">
    <text evidence="5">Catalyzes the phosphorylation of the 3'-hydroxyl group of dephosphocoenzyme A to form coenzyme A.</text>
</comment>
<dbReference type="GO" id="GO:0015937">
    <property type="term" value="P:coenzyme A biosynthetic process"/>
    <property type="evidence" value="ECO:0007669"/>
    <property type="project" value="UniProtKB-UniRule"/>
</dbReference>
<protein>
    <recommendedName>
        <fullName evidence="5 6">Dephospho-CoA kinase</fullName>
        <ecNumber evidence="5 6">2.7.1.24</ecNumber>
    </recommendedName>
    <alternativeName>
        <fullName evidence="5">Dephosphocoenzyme A kinase</fullName>
    </alternativeName>
</protein>
<accession>A0A7V2B2E4</accession>
<organism evidence="7">
    <name type="scientific">Rhodothermus marinus</name>
    <name type="common">Rhodothermus obamensis</name>
    <dbReference type="NCBI Taxonomy" id="29549"/>
    <lineage>
        <taxon>Bacteria</taxon>
        <taxon>Pseudomonadati</taxon>
        <taxon>Rhodothermota</taxon>
        <taxon>Rhodothermia</taxon>
        <taxon>Rhodothermales</taxon>
        <taxon>Rhodothermaceae</taxon>
        <taxon>Rhodothermus</taxon>
    </lineage>
</organism>
<dbReference type="EC" id="2.7.1.24" evidence="5 6"/>
<dbReference type="SUPFAM" id="SSF52540">
    <property type="entry name" value="P-loop containing nucleoside triphosphate hydrolases"/>
    <property type="match status" value="1"/>
</dbReference>
<dbReference type="PANTHER" id="PTHR10695">
    <property type="entry name" value="DEPHOSPHO-COA KINASE-RELATED"/>
    <property type="match status" value="1"/>
</dbReference>
<dbReference type="UniPathway" id="UPA00241">
    <property type="reaction ID" value="UER00356"/>
</dbReference>
<dbReference type="GO" id="GO:0005737">
    <property type="term" value="C:cytoplasm"/>
    <property type="evidence" value="ECO:0007669"/>
    <property type="project" value="UniProtKB-SubCell"/>
</dbReference>
<sequence>MAALKVPTLGVTGGIGSGKSTVCRLFEALGARVFYADHEAKRLMTEDPALRQAILDAFGPESYQPNGQLNRAYLAERVFDDPNALRRLNALVHPHVLHAFQEARKQATRAQVPLLILEAALLFESGADRLVDHVLVVDAPEAERIRRVVARDGIPPEKVRARMQHQLPPEILRARADFVLENTGSLEQLRQQVEALYRHLTMT</sequence>
<gene>
    <name evidence="5" type="primary">coaE</name>
    <name evidence="7" type="ORF">ENO59_11105</name>
</gene>
<dbReference type="Gene3D" id="3.40.50.300">
    <property type="entry name" value="P-loop containing nucleotide triphosphate hydrolases"/>
    <property type="match status" value="1"/>
</dbReference>
<keyword evidence="2 5" id="KW-0547">Nucleotide-binding</keyword>
<evidence type="ECO:0000256" key="4">
    <source>
        <dbReference type="ARBA" id="ARBA00022993"/>
    </source>
</evidence>
<dbReference type="GO" id="GO:0004140">
    <property type="term" value="F:dephospho-CoA kinase activity"/>
    <property type="evidence" value="ECO:0007669"/>
    <property type="project" value="UniProtKB-UniRule"/>
</dbReference>
<evidence type="ECO:0000256" key="5">
    <source>
        <dbReference type="HAMAP-Rule" id="MF_00376"/>
    </source>
</evidence>
<dbReference type="GO" id="GO:0005524">
    <property type="term" value="F:ATP binding"/>
    <property type="evidence" value="ECO:0007669"/>
    <property type="project" value="UniProtKB-UniRule"/>
</dbReference>
<comment type="pathway">
    <text evidence="5">Cofactor biosynthesis; coenzyme A biosynthesis; CoA from (R)-pantothenate: step 5/5.</text>
</comment>
<keyword evidence="5 7" id="KW-0418">Kinase</keyword>
<keyword evidence="5 7" id="KW-0808">Transferase</keyword>
<dbReference type="PANTHER" id="PTHR10695:SF46">
    <property type="entry name" value="BIFUNCTIONAL COENZYME A SYNTHASE-RELATED"/>
    <property type="match status" value="1"/>
</dbReference>
<dbReference type="PROSITE" id="PS51219">
    <property type="entry name" value="DPCK"/>
    <property type="match status" value="1"/>
</dbReference>
<feature type="binding site" evidence="5">
    <location>
        <begin position="16"/>
        <end position="21"/>
    </location>
    <ligand>
        <name>ATP</name>
        <dbReference type="ChEBI" id="CHEBI:30616"/>
    </ligand>
</feature>
<dbReference type="NCBIfam" id="TIGR00152">
    <property type="entry name" value="dephospho-CoA kinase"/>
    <property type="match status" value="1"/>
</dbReference>
<keyword evidence="5" id="KW-0963">Cytoplasm</keyword>
<evidence type="ECO:0000256" key="6">
    <source>
        <dbReference type="NCBIfam" id="TIGR00152"/>
    </source>
</evidence>